<protein>
    <submittedName>
        <fullName evidence="6">Transporter substrate-binding domain-containing protein</fullName>
    </submittedName>
</protein>
<dbReference type="RefSeq" id="WP_166278069.1">
    <property type="nucleotide sequence ID" value="NZ_JTHE03000116.1"/>
</dbReference>
<keyword evidence="3" id="KW-0732">Signal</keyword>
<name>A0ABD4TBD5_9CYAN</name>
<dbReference type="PANTHER" id="PTHR30085:SF6">
    <property type="entry name" value="ABC TRANSPORTER GLUTAMINE-BINDING PROTEIN GLNH"/>
    <property type="match status" value="1"/>
</dbReference>
<organism evidence="6 7">
    <name type="scientific">Lyngbya confervoides BDU141951</name>
    <dbReference type="NCBI Taxonomy" id="1574623"/>
    <lineage>
        <taxon>Bacteria</taxon>
        <taxon>Bacillati</taxon>
        <taxon>Cyanobacteriota</taxon>
        <taxon>Cyanophyceae</taxon>
        <taxon>Oscillatoriophycideae</taxon>
        <taxon>Oscillatoriales</taxon>
        <taxon>Microcoleaceae</taxon>
        <taxon>Lyngbya</taxon>
    </lineage>
</organism>
<dbReference type="InterPro" id="IPR001320">
    <property type="entry name" value="Iontro_rcpt_C"/>
</dbReference>
<dbReference type="EMBL" id="JTHE03000116">
    <property type="protein sequence ID" value="MCM1985240.1"/>
    <property type="molecule type" value="Genomic_DNA"/>
</dbReference>
<sequence>MRFLFPKDSSRRFRVLAGIGAALVGLLGAVAAGEVAVEAADLETVKRRGYFIVGVKENLPLLGLRQPDGSLQGFEIDLAQALSQHILDSATPPQWVPLLNQDRLAKVMSGEVDLAIANLTPTDARRRVVEFSLPYLSSRTGFITTVPAPLRFADLARLRLGLLQGSVAIGRVRAAFPQATLVGLDTYEQAQQGLEQGTVEVFAGDELMLRGWLAPTQAPRASLTSGRLLPVGLGYDARAIALPKGLQYETLRQAVNQGLRSLEHEGRLQQMRKEWQLPPLAAASLDRLEED</sequence>
<dbReference type="Pfam" id="PF00497">
    <property type="entry name" value="SBP_bac_3"/>
    <property type="match status" value="1"/>
</dbReference>
<dbReference type="SMART" id="SM00079">
    <property type="entry name" value="PBPe"/>
    <property type="match status" value="1"/>
</dbReference>
<dbReference type="SMART" id="SM00062">
    <property type="entry name" value="PBPb"/>
    <property type="match status" value="1"/>
</dbReference>
<evidence type="ECO:0000256" key="1">
    <source>
        <dbReference type="ARBA" id="ARBA00010333"/>
    </source>
</evidence>
<accession>A0ABD4TBD5</accession>
<comment type="similarity">
    <text evidence="1">Belongs to the bacterial solute-binding protein 3 family.</text>
</comment>
<dbReference type="Proteomes" id="UP000031561">
    <property type="component" value="Unassembled WGS sequence"/>
</dbReference>
<dbReference type="AlphaFoldDB" id="A0ABD4TBD5"/>
<keyword evidence="2" id="KW-0813">Transport</keyword>
<evidence type="ECO:0000313" key="6">
    <source>
        <dbReference type="EMBL" id="MCM1985240.1"/>
    </source>
</evidence>
<feature type="domain" description="Solute-binding protein family 3/N-terminal" evidence="4">
    <location>
        <begin position="50"/>
        <end position="279"/>
    </location>
</feature>
<feature type="domain" description="Ionotropic glutamate receptor C-terminal" evidence="5">
    <location>
        <begin position="50"/>
        <end position="278"/>
    </location>
</feature>
<evidence type="ECO:0000256" key="2">
    <source>
        <dbReference type="ARBA" id="ARBA00022448"/>
    </source>
</evidence>
<dbReference type="PANTHER" id="PTHR30085">
    <property type="entry name" value="AMINO ACID ABC TRANSPORTER PERMEASE"/>
    <property type="match status" value="1"/>
</dbReference>
<dbReference type="SUPFAM" id="SSF53850">
    <property type="entry name" value="Periplasmic binding protein-like II"/>
    <property type="match status" value="1"/>
</dbReference>
<keyword evidence="7" id="KW-1185">Reference proteome</keyword>
<proteinExistence type="inferred from homology"/>
<evidence type="ECO:0000259" key="5">
    <source>
        <dbReference type="SMART" id="SM00079"/>
    </source>
</evidence>
<dbReference type="InterPro" id="IPR001638">
    <property type="entry name" value="Solute-binding_3/MltF_N"/>
</dbReference>
<reference evidence="6 7" key="1">
    <citation type="journal article" date="2015" name="Genome Announc.">
        <title>Draft Genome Sequence of Filamentous Marine Cyanobacterium Lyngbya confervoides Strain BDU141951.</title>
        <authorList>
            <person name="Chandrababunaidu M.M."/>
            <person name="Sen D."/>
            <person name="Tripathy S."/>
        </authorList>
    </citation>
    <scope>NUCLEOTIDE SEQUENCE [LARGE SCALE GENOMIC DNA]</scope>
    <source>
        <strain evidence="6 7">BDU141951</strain>
    </source>
</reference>
<comment type="caution">
    <text evidence="6">The sequence shown here is derived from an EMBL/GenBank/DDBJ whole genome shotgun (WGS) entry which is preliminary data.</text>
</comment>
<evidence type="ECO:0000313" key="7">
    <source>
        <dbReference type="Proteomes" id="UP000031561"/>
    </source>
</evidence>
<dbReference type="InterPro" id="IPR051455">
    <property type="entry name" value="Bact_solute-bind_prot3"/>
</dbReference>
<evidence type="ECO:0000256" key="3">
    <source>
        <dbReference type="ARBA" id="ARBA00022729"/>
    </source>
</evidence>
<evidence type="ECO:0000259" key="4">
    <source>
        <dbReference type="SMART" id="SM00062"/>
    </source>
</evidence>
<gene>
    <name evidence="6" type="ORF">QQ91_0020705</name>
</gene>
<dbReference type="Gene3D" id="3.40.190.10">
    <property type="entry name" value="Periplasmic binding protein-like II"/>
    <property type="match status" value="2"/>
</dbReference>